<feature type="chain" id="PRO_5030913877" description="Ice-binding protein C-terminal domain-containing protein" evidence="1">
    <location>
        <begin position="21"/>
        <end position="190"/>
    </location>
</feature>
<proteinExistence type="predicted"/>
<evidence type="ECO:0000256" key="1">
    <source>
        <dbReference type="SAM" id="SignalP"/>
    </source>
</evidence>
<dbReference type="AlphaFoldDB" id="A0A7X0TUJ9"/>
<organism evidence="3 4">
    <name type="scientific">Thalassotalea piscium</name>
    <dbReference type="NCBI Taxonomy" id="1230533"/>
    <lineage>
        <taxon>Bacteria</taxon>
        <taxon>Pseudomonadati</taxon>
        <taxon>Pseudomonadota</taxon>
        <taxon>Gammaproteobacteria</taxon>
        <taxon>Alteromonadales</taxon>
        <taxon>Colwelliaceae</taxon>
        <taxon>Thalassotalea</taxon>
    </lineage>
</organism>
<evidence type="ECO:0000313" key="3">
    <source>
        <dbReference type="EMBL" id="MBB6544457.1"/>
    </source>
</evidence>
<accession>A0A7X0TUJ9</accession>
<reference evidence="3 4" key="1">
    <citation type="submission" date="2020-08" db="EMBL/GenBank/DDBJ databases">
        <title>Genomic Encyclopedia of Type Strains, Phase IV (KMG-IV): sequencing the most valuable type-strain genomes for metagenomic binning, comparative biology and taxonomic classification.</title>
        <authorList>
            <person name="Goeker M."/>
        </authorList>
    </citation>
    <scope>NUCLEOTIDE SEQUENCE [LARGE SCALE GENOMIC DNA]</scope>
    <source>
        <strain evidence="3 4">DSM 26287</strain>
    </source>
</reference>
<protein>
    <recommendedName>
        <fullName evidence="2">Ice-binding protein C-terminal domain-containing protein</fullName>
    </recommendedName>
</protein>
<dbReference type="EMBL" id="JACHHU010000030">
    <property type="protein sequence ID" value="MBB6544457.1"/>
    <property type="molecule type" value="Genomic_DNA"/>
</dbReference>
<evidence type="ECO:0000259" key="2">
    <source>
        <dbReference type="Pfam" id="PF07589"/>
    </source>
</evidence>
<feature type="signal peptide" evidence="1">
    <location>
        <begin position="1"/>
        <end position="20"/>
    </location>
</feature>
<gene>
    <name evidence="3" type="ORF">HNQ55_002990</name>
</gene>
<comment type="caution">
    <text evidence="3">The sequence shown here is derived from an EMBL/GenBank/DDBJ whole genome shotgun (WGS) entry which is preliminary data.</text>
</comment>
<dbReference type="NCBIfam" id="TIGR02595">
    <property type="entry name" value="PEP_CTERM"/>
    <property type="match status" value="1"/>
</dbReference>
<feature type="domain" description="Ice-binding protein C-terminal" evidence="2">
    <location>
        <begin position="164"/>
        <end position="186"/>
    </location>
</feature>
<evidence type="ECO:0000313" key="4">
    <source>
        <dbReference type="Proteomes" id="UP000537141"/>
    </source>
</evidence>
<dbReference type="RefSeq" id="WP_184425595.1">
    <property type="nucleotide sequence ID" value="NZ_AP027362.1"/>
</dbReference>
<keyword evidence="4" id="KW-1185">Reference proteome</keyword>
<sequence length="190" mass="20236">MLKKIFTTALFLVFTAIVNATPITIINGSFDVYGLGNTTLNANGEVVSVDFSFNNQLNPVLATGDYLNYFTNNSVFQVTNPLLLSNVIGVDLWTVDGFTFTGTSVVQNSTSVSGSTGLYIIGDVSHNDFITTSTQWYFSTQFLTNNATTLKSFSSTVTSPAPSTVSEPGTIAILALGLMGLVASRKKKSA</sequence>
<keyword evidence="1" id="KW-0732">Signal</keyword>
<name>A0A7X0TUJ9_9GAMM</name>
<dbReference type="InterPro" id="IPR013424">
    <property type="entry name" value="Ice-binding_C"/>
</dbReference>
<dbReference type="Proteomes" id="UP000537141">
    <property type="component" value="Unassembled WGS sequence"/>
</dbReference>
<dbReference type="Pfam" id="PF07589">
    <property type="entry name" value="PEP-CTERM"/>
    <property type="match status" value="1"/>
</dbReference>